<comment type="caution">
    <text evidence="1">The sequence shown here is derived from an EMBL/GenBank/DDBJ whole genome shotgun (WGS) entry which is preliminary data.</text>
</comment>
<gene>
    <name evidence="1" type="ORF">AAT19DRAFT_14527</name>
</gene>
<name>A0A2T0A840_RHOTO</name>
<accession>A0A2T0A840</accession>
<dbReference type="AlphaFoldDB" id="A0A2T0A840"/>
<proteinExistence type="predicted"/>
<organism evidence="1 2">
    <name type="scientific">Rhodotorula toruloides</name>
    <name type="common">Yeast</name>
    <name type="synonym">Rhodosporidium toruloides</name>
    <dbReference type="NCBI Taxonomy" id="5286"/>
    <lineage>
        <taxon>Eukaryota</taxon>
        <taxon>Fungi</taxon>
        <taxon>Dikarya</taxon>
        <taxon>Basidiomycota</taxon>
        <taxon>Pucciniomycotina</taxon>
        <taxon>Microbotryomycetes</taxon>
        <taxon>Sporidiobolales</taxon>
        <taxon>Sporidiobolaceae</taxon>
        <taxon>Rhodotorula</taxon>
    </lineage>
</organism>
<reference evidence="1 2" key="1">
    <citation type="journal article" date="2018" name="Elife">
        <title>Functional genomics of lipid metabolism in the oleaginous yeast Rhodosporidium toruloides.</title>
        <authorList>
            <person name="Coradetti S.T."/>
            <person name="Pinel D."/>
            <person name="Geiselman G."/>
            <person name="Ito M."/>
            <person name="Mondo S."/>
            <person name="Reilly M.C."/>
            <person name="Cheng Y.F."/>
            <person name="Bauer S."/>
            <person name="Grigoriev I."/>
            <person name="Gladden J.M."/>
            <person name="Simmons B.A."/>
            <person name="Brem R."/>
            <person name="Arkin A.P."/>
            <person name="Skerker J.M."/>
        </authorList>
    </citation>
    <scope>NUCLEOTIDE SEQUENCE [LARGE SCALE GENOMIC DNA]</scope>
    <source>
        <strain evidence="1 2">NBRC 0880</strain>
    </source>
</reference>
<protein>
    <submittedName>
        <fullName evidence="1">Uncharacterized protein</fullName>
    </submittedName>
</protein>
<dbReference type="EMBL" id="LCTV02000006">
    <property type="protein sequence ID" value="PRQ74174.1"/>
    <property type="molecule type" value="Genomic_DNA"/>
</dbReference>
<sequence length="164" mass="18199">MRRRSRSCAVRCEVWKGGCDIFLLFDALTAPSTTGAIPTRHCDGHLRLRLSPPRPIRFPPLPLDSTSLFCALSFPLSPADLCFSPFAPSFRFNLLRLRGDPSASFASPASSPLPLASLLPATILIRPHRKHLCPSLERGRASPWCGRIKRARRVELSREISLSL</sequence>
<evidence type="ECO:0000313" key="1">
    <source>
        <dbReference type="EMBL" id="PRQ74174.1"/>
    </source>
</evidence>
<evidence type="ECO:0000313" key="2">
    <source>
        <dbReference type="Proteomes" id="UP000239560"/>
    </source>
</evidence>
<dbReference type="Proteomes" id="UP000239560">
    <property type="component" value="Unassembled WGS sequence"/>
</dbReference>